<comment type="caution">
    <text evidence="3">The sequence shown here is derived from an EMBL/GenBank/DDBJ whole genome shotgun (WGS) entry which is preliminary data.</text>
</comment>
<evidence type="ECO:0000313" key="3">
    <source>
        <dbReference type="EMBL" id="KAA6372012.1"/>
    </source>
</evidence>
<gene>
    <name evidence="3" type="ORF">EZS28_032461</name>
</gene>
<evidence type="ECO:0000256" key="1">
    <source>
        <dbReference type="SAM" id="Coils"/>
    </source>
</evidence>
<accession>A0A5J4UPJ1</accession>
<evidence type="ECO:0000256" key="2">
    <source>
        <dbReference type="SAM" id="MobiDB-lite"/>
    </source>
</evidence>
<name>A0A5J4UPJ1_9EUKA</name>
<sequence length="196" mass="22775">SVLKRFVIESSRILETHKLDVEKEREKNYSLKEKIRITNAKLVELEASINIDISKYEAGRVEPHRIKLMQAKQSIALMRAKIQAEEADYDDVTERAQQRRLTTEQRAADRNAAVKAAKEQAETQKFKLDRRRNLPTLYDKNVETIVFVRIFLLWQDPILRNSANALSHDASDEEHARRRNAKSPTFGQNASQDLYL</sequence>
<proteinExistence type="predicted"/>
<dbReference type="Proteomes" id="UP000324800">
    <property type="component" value="Unassembled WGS sequence"/>
</dbReference>
<feature type="region of interest" description="Disordered" evidence="2">
    <location>
        <begin position="167"/>
        <end position="196"/>
    </location>
</feature>
<feature type="non-terminal residue" evidence="3">
    <location>
        <position position="1"/>
    </location>
</feature>
<evidence type="ECO:0000313" key="4">
    <source>
        <dbReference type="Proteomes" id="UP000324800"/>
    </source>
</evidence>
<keyword evidence="1" id="KW-0175">Coiled coil</keyword>
<feature type="coiled-coil region" evidence="1">
    <location>
        <begin position="68"/>
        <end position="95"/>
    </location>
</feature>
<protein>
    <submittedName>
        <fullName evidence="3">Uncharacterized protein</fullName>
    </submittedName>
</protein>
<reference evidence="3 4" key="1">
    <citation type="submission" date="2019-03" db="EMBL/GenBank/DDBJ databases">
        <title>Single cell metagenomics reveals metabolic interactions within the superorganism composed of flagellate Streblomastix strix and complex community of Bacteroidetes bacteria on its surface.</title>
        <authorList>
            <person name="Treitli S.C."/>
            <person name="Kolisko M."/>
            <person name="Husnik F."/>
            <person name="Keeling P."/>
            <person name="Hampl V."/>
        </authorList>
    </citation>
    <scope>NUCLEOTIDE SEQUENCE [LARGE SCALE GENOMIC DNA]</scope>
    <source>
        <strain evidence="3">ST1C</strain>
    </source>
</reference>
<dbReference type="AlphaFoldDB" id="A0A5J4UPJ1"/>
<dbReference type="EMBL" id="SNRW01013973">
    <property type="protein sequence ID" value="KAA6372012.1"/>
    <property type="molecule type" value="Genomic_DNA"/>
</dbReference>
<feature type="compositionally biased region" description="Polar residues" evidence="2">
    <location>
        <begin position="182"/>
        <end position="196"/>
    </location>
</feature>
<organism evidence="3 4">
    <name type="scientific">Streblomastix strix</name>
    <dbReference type="NCBI Taxonomy" id="222440"/>
    <lineage>
        <taxon>Eukaryota</taxon>
        <taxon>Metamonada</taxon>
        <taxon>Preaxostyla</taxon>
        <taxon>Oxymonadida</taxon>
        <taxon>Streblomastigidae</taxon>
        <taxon>Streblomastix</taxon>
    </lineage>
</organism>